<proteinExistence type="predicted"/>
<dbReference type="AlphaFoldDB" id="D5E5U3"/>
<keyword evidence="2" id="KW-1185">Reference proteome</keyword>
<dbReference type="GO" id="GO:0006450">
    <property type="term" value="P:regulation of translational fidelity"/>
    <property type="evidence" value="ECO:0007669"/>
    <property type="project" value="InterPro"/>
</dbReference>
<reference key="2">
    <citation type="submission" date="2010-03" db="EMBL/GenBank/DDBJ databases">
        <authorList>
            <person name="Ma Z."/>
            <person name="Wang X."/>
            <person name="Liu H."/>
        </authorList>
    </citation>
    <scope>NUCLEOTIDE SEQUENCE</scope>
    <source>
        <strain>MP145</strain>
    </source>
</reference>
<dbReference type="RefSeq" id="WP_013054190.1">
    <property type="nucleotide sequence ID" value="NC_014014.1"/>
</dbReference>
<dbReference type="STRING" id="512564.MCRO_0515"/>
<protein>
    <submittedName>
        <fullName evidence="1">Asp-trnaasn/glu-trnagln amidotransferase C subunit</fullName>
    </submittedName>
</protein>
<dbReference type="InterPro" id="IPR036113">
    <property type="entry name" value="Asp/Glu-ADT_sf_sub_c"/>
</dbReference>
<name>D5E5U3_MYCCM</name>
<gene>
    <name evidence="1" type="ordered locus">MCRO_0515</name>
</gene>
<dbReference type="Pfam" id="PF02686">
    <property type="entry name" value="GatC"/>
    <property type="match status" value="1"/>
</dbReference>
<keyword evidence="1" id="KW-0808">Transferase</keyword>
<evidence type="ECO:0000313" key="1">
    <source>
        <dbReference type="EMBL" id="ADE19413.1"/>
    </source>
</evidence>
<dbReference type="EMBL" id="CP001991">
    <property type="protein sequence ID" value="ADE19413.1"/>
    <property type="molecule type" value="Genomic_DNA"/>
</dbReference>
<organism evidence="1 2">
    <name type="scientific">Mycoplasma crocodyli (strain ATCC 51981 / MP145)</name>
    <dbReference type="NCBI Taxonomy" id="512564"/>
    <lineage>
        <taxon>Bacteria</taxon>
        <taxon>Bacillati</taxon>
        <taxon>Mycoplasmatota</taxon>
        <taxon>Mollicutes</taxon>
        <taxon>Mycoplasmataceae</taxon>
        <taxon>Mycoplasma</taxon>
    </lineage>
</organism>
<dbReference type="Proteomes" id="UP000001845">
    <property type="component" value="Chromosome"/>
</dbReference>
<evidence type="ECO:0000313" key="2">
    <source>
        <dbReference type="Proteomes" id="UP000001845"/>
    </source>
</evidence>
<reference evidence="1 2" key="3">
    <citation type="journal article" date="2011" name="J. Bacteriol.">
        <title>Genome sequences of Mycoplasma alligatoris A21JP2T and Mycoplasma crocodyli MP145T.</title>
        <authorList>
            <person name="Brown D.R."/>
            <person name="Farmerie W.G."/>
            <person name="May M."/>
            <person name="Benders G.A."/>
            <person name="Durkin A.S."/>
            <person name="Hlavinka K."/>
            <person name="Hostetler J."/>
            <person name="Jackson J."/>
            <person name="Johnson J."/>
            <person name="Miller R.H."/>
            <person name="Paralanov V."/>
            <person name="Radune D."/>
            <person name="Szczypinski B."/>
            <person name="Glass J.I."/>
        </authorList>
    </citation>
    <scope>NUCLEOTIDE SEQUENCE [LARGE SCALE GENOMIC DNA]</scope>
    <source>
        <strain evidence="2">ATCC 51981 / MP145</strain>
    </source>
</reference>
<dbReference type="KEGG" id="mcd:MCRO_0515"/>
<dbReference type="InterPro" id="IPR003837">
    <property type="entry name" value="GatC"/>
</dbReference>
<dbReference type="SUPFAM" id="SSF141000">
    <property type="entry name" value="Glu-tRNAGln amidotransferase C subunit"/>
    <property type="match status" value="1"/>
</dbReference>
<dbReference type="HOGENOM" id="CLU_105899_4_0_14"/>
<reference evidence="2" key="1">
    <citation type="submission" date="2010-03" db="EMBL/GenBank/DDBJ databases">
        <title>The complete genome of Mycoplasma crocodyli MP145.</title>
        <authorList>
            <person name="Glass J.I."/>
            <person name="Durkin A.S."/>
            <person name="Hostetler J."/>
            <person name="Jackson J."/>
            <person name="Johnson J."/>
            <person name="May M.A."/>
            <person name="Paralanov V."/>
            <person name="Radune D."/>
            <person name="Szczypinski B."/>
            <person name="Brown D.R."/>
        </authorList>
    </citation>
    <scope>NUCLEOTIDE SEQUENCE [LARGE SCALE GENOMIC DNA]</scope>
    <source>
        <strain evidence="2">ATCC 51981 / MP145</strain>
    </source>
</reference>
<dbReference type="eggNOG" id="ENOG5030MW0">
    <property type="taxonomic scope" value="Bacteria"/>
</dbReference>
<sequence>MKQEINKEKLKEIVKSLMLKPSKDVIDGIILDWNELQYNLAILNKINTEGVEPMSHINETPIVDFFRDDVVVNFGISKSEMLSNASQKDSDFVITKKVVK</sequence>
<dbReference type="OrthoDB" id="401051at2"/>
<accession>D5E5U3</accession>
<dbReference type="GO" id="GO:0016740">
    <property type="term" value="F:transferase activity"/>
    <property type="evidence" value="ECO:0007669"/>
    <property type="project" value="UniProtKB-KW"/>
</dbReference>